<reference evidence="4 5" key="1">
    <citation type="submission" date="2024-09" db="EMBL/GenBank/DDBJ databases">
        <authorList>
            <person name="Sun Q."/>
            <person name="Mori K."/>
        </authorList>
    </citation>
    <scope>NUCLEOTIDE SEQUENCE [LARGE SCALE GENOMIC DNA]</scope>
    <source>
        <strain evidence="4 5">JCM 4362</strain>
    </source>
</reference>
<dbReference type="SUPFAM" id="SSF53474">
    <property type="entry name" value="alpha/beta-Hydrolases"/>
    <property type="match status" value="1"/>
</dbReference>
<protein>
    <submittedName>
        <fullName evidence="4">Prolyl oligopeptidase family serine peptidase</fullName>
    </submittedName>
</protein>
<evidence type="ECO:0000259" key="2">
    <source>
        <dbReference type="Pfam" id="PF00326"/>
    </source>
</evidence>
<evidence type="ECO:0000313" key="5">
    <source>
        <dbReference type="Proteomes" id="UP001589718"/>
    </source>
</evidence>
<dbReference type="Pfam" id="PF00326">
    <property type="entry name" value="Peptidase_S9"/>
    <property type="match status" value="1"/>
</dbReference>
<comment type="caution">
    <text evidence="4">The sequence shown here is derived from an EMBL/GenBank/DDBJ whole genome shotgun (WGS) entry which is preliminary data.</text>
</comment>
<dbReference type="EMBL" id="JBHMCR010000002">
    <property type="protein sequence ID" value="MFB9518899.1"/>
    <property type="molecule type" value="Genomic_DNA"/>
</dbReference>
<dbReference type="Gene3D" id="3.40.50.1820">
    <property type="entry name" value="alpha/beta hydrolase"/>
    <property type="match status" value="1"/>
</dbReference>
<dbReference type="InterPro" id="IPR050278">
    <property type="entry name" value="Serine_Prot_S9B/DPPIV"/>
</dbReference>
<feature type="domain" description="Dipeptidylpeptidase IV N-terminal" evidence="3">
    <location>
        <begin position="129"/>
        <end position="308"/>
    </location>
</feature>
<proteinExistence type="predicted"/>
<feature type="region of interest" description="Disordered" evidence="1">
    <location>
        <begin position="124"/>
        <end position="143"/>
    </location>
</feature>
<dbReference type="PANTHER" id="PTHR11731:SF193">
    <property type="entry name" value="DIPEPTIDYL PEPTIDASE 9"/>
    <property type="match status" value="1"/>
</dbReference>
<dbReference type="InterPro" id="IPR001375">
    <property type="entry name" value="Peptidase_S9_cat"/>
</dbReference>
<name>A0ABV5P6Y5_STRCM</name>
<dbReference type="Pfam" id="PF00930">
    <property type="entry name" value="DPPIV_N"/>
    <property type="match status" value="1"/>
</dbReference>
<dbReference type="Gene3D" id="2.140.10.30">
    <property type="entry name" value="Dipeptidylpeptidase IV, N-terminal domain"/>
    <property type="match status" value="1"/>
</dbReference>
<gene>
    <name evidence="4" type="ORF">ACFFTU_02900</name>
</gene>
<dbReference type="InterPro" id="IPR029058">
    <property type="entry name" value="AB_hydrolase_fold"/>
</dbReference>
<dbReference type="Proteomes" id="UP001589718">
    <property type="component" value="Unassembled WGS sequence"/>
</dbReference>
<dbReference type="SUPFAM" id="SSF82171">
    <property type="entry name" value="DPP6 N-terminal domain-like"/>
    <property type="match status" value="1"/>
</dbReference>
<sequence>MPLDPLSDPFLALSARTGRFSYGAPRAASFAEGGGRLFFLRSAGPTDPYDDLWVLDTATGEERQLTDCRALAPKRGELPLLERQLRERVRLVAAGIGSYALSGDGRFAVFALYGRLFRVATSPDGTPQPQEIPAPGPVFDPRPNADGSRIAYVSEDRLYVVDCDRDVTAQVSPEDGARWGVAEFAAAEELGRSRGHWWAPDGRTLLTARVDESALPRHDYGGGFAYPQAGGPNADVRLWVLGEGGHVRLEWDTAAHPYVTDAAWESDTEIRFAVQDRLQRELLWLAADPASGITRVLSRTAHALWVEQVPGTPAQLADGRILSPGETVDGGTQTLLVDGRPFTAPELNVRSFAGEFEGSLVVEAAFDEPADQHVVLVDPASGTARPLTEGPGVHAAVASAGALLIVSAVPGAQVRRTVRVSGGRERELRSLAEPLPYAVAPRFARVTEHRLPAQVVLPRGHAAGELLPVLLDVYGGPGAQAVTSDSRAQQHRQWWADQGFAVVTVDNRGTANVSPAFAHAMYRDFSRTTLDDQVAALRELGSLHPELDLSRVAVRGWSYGGYLAALAVLRRPDVFHAAVAGAPPTDFREYDTAYTERYLGLPEENPEVYDADSLRGDAAGLSRPLLLVHGLADDNVHPTHTFRLSEALTEAGRQHELLTLPGVSHMTPGGVREQLMTHDLGFLKRVL</sequence>
<evidence type="ECO:0000259" key="3">
    <source>
        <dbReference type="Pfam" id="PF00930"/>
    </source>
</evidence>
<dbReference type="RefSeq" id="WP_345217576.1">
    <property type="nucleotide sequence ID" value="NZ_BAAAXE010000001.1"/>
</dbReference>
<accession>A0ABV5P6Y5</accession>
<evidence type="ECO:0000256" key="1">
    <source>
        <dbReference type="SAM" id="MobiDB-lite"/>
    </source>
</evidence>
<keyword evidence="5" id="KW-1185">Reference proteome</keyword>
<organism evidence="4 5">
    <name type="scientific">Streptomyces cremeus</name>
    <dbReference type="NCBI Taxonomy" id="66881"/>
    <lineage>
        <taxon>Bacteria</taxon>
        <taxon>Bacillati</taxon>
        <taxon>Actinomycetota</taxon>
        <taxon>Actinomycetes</taxon>
        <taxon>Kitasatosporales</taxon>
        <taxon>Streptomycetaceae</taxon>
        <taxon>Streptomyces</taxon>
    </lineage>
</organism>
<feature type="compositionally biased region" description="Pro residues" evidence="1">
    <location>
        <begin position="130"/>
        <end position="140"/>
    </location>
</feature>
<feature type="domain" description="Peptidase S9 prolyl oligopeptidase catalytic" evidence="2">
    <location>
        <begin position="490"/>
        <end position="686"/>
    </location>
</feature>
<dbReference type="InterPro" id="IPR002469">
    <property type="entry name" value="Peptidase_S9B_N"/>
</dbReference>
<dbReference type="PANTHER" id="PTHR11731">
    <property type="entry name" value="PROTEASE FAMILY S9B,C DIPEPTIDYL-PEPTIDASE IV-RELATED"/>
    <property type="match status" value="1"/>
</dbReference>
<evidence type="ECO:0000313" key="4">
    <source>
        <dbReference type="EMBL" id="MFB9518899.1"/>
    </source>
</evidence>